<dbReference type="InterPro" id="IPR046995">
    <property type="entry name" value="RGS10/12/14-like"/>
</dbReference>
<dbReference type="GO" id="GO:0005886">
    <property type="term" value="C:plasma membrane"/>
    <property type="evidence" value="ECO:0007669"/>
    <property type="project" value="TreeGrafter"/>
</dbReference>
<comment type="subcellular location">
    <subcellularLocation>
        <location evidence="1">Cytoplasm</location>
    </subcellularLocation>
</comment>
<dbReference type="InterPro" id="IPR003109">
    <property type="entry name" value="GoLoco_motif"/>
</dbReference>
<dbReference type="OrthoDB" id="196547at2759"/>
<dbReference type="SUPFAM" id="SSF48097">
    <property type="entry name" value="Regulator of G-protein signaling, RGS"/>
    <property type="match status" value="1"/>
</dbReference>
<protein>
    <submittedName>
        <fullName evidence="10">Regulator of G-protein signaling 12</fullName>
    </submittedName>
</protein>
<feature type="region of interest" description="Disordered" evidence="5">
    <location>
        <begin position="149"/>
        <end position="170"/>
    </location>
</feature>
<dbReference type="SUPFAM" id="SSF50156">
    <property type="entry name" value="PDZ domain-like"/>
    <property type="match status" value="1"/>
</dbReference>
<feature type="region of interest" description="Disordered" evidence="5">
    <location>
        <begin position="1084"/>
        <end position="1137"/>
    </location>
</feature>
<dbReference type="InterPro" id="IPR029071">
    <property type="entry name" value="Ubiquitin-like_domsf"/>
</dbReference>
<evidence type="ECO:0000259" key="7">
    <source>
        <dbReference type="PROSITE" id="PS50132"/>
    </source>
</evidence>
<dbReference type="PROSITE" id="PS50877">
    <property type="entry name" value="GOLOCO"/>
    <property type="match status" value="1"/>
</dbReference>
<dbReference type="SUPFAM" id="SSF50729">
    <property type="entry name" value="PH domain-like"/>
    <property type="match status" value="1"/>
</dbReference>
<dbReference type="InterPro" id="IPR036034">
    <property type="entry name" value="PDZ_sf"/>
</dbReference>
<feature type="domain" description="RBD" evidence="8">
    <location>
        <begin position="1011"/>
        <end position="1081"/>
    </location>
</feature>
<feature type="region of interest" description="Disordered" evidence="5">
    <location>
        <begin position="537"/>
        <end position="564"/>
    </location>
</feature>
<evidence type="ECO:0000256" key="5">
    <source>
        <dbReference type="SAM" id="MobiDB-lite"/>
    </source>
</evidence>
<feature type="domain" description="RBD" evidence="8">
    <location>
        <begin position="939"/>
        <end position="1009"/>
    </location>
</feature>
<dbReference type="FunFam" id="1.10.167.10:FF:000001">
    <property type="entry name" value="Putative regulator of g-protein signaling 12"/>
    <property type="match status" value="1"/>
</dbReference>
<evidence type="ECO:0000313" key="9">
    <source>
        <dbReference type="Proteomes" id="UP000504632"/>
    </source>
</evidence>
<feature type="region of interest" description="Disordered" evidence="5">
    <location>
        <begin position="818"/>
        <end position="862"/>
    </location>
</feature>
<proteinExistence type="predicted"/>
<feature type="compositionally biased region" description="Low complexity" evidence="5">
    <location>
        <begin position="1180"/>
        <end position="1193"/>
    </location>
</feature>
<dbReference type="PANTHER" id="PTHR45945:SF1">
    <property type="entry name" value="REGULATOR OF G-PROTEIN SIGNALING 12"/>
    <property type="match status" value="1"/>
</dbReference>
<feature type="region of interest" description="Disordered" evidence="5">
    <location>
        <begin position="897"/>
        <end position="926"/>
    </location>
</feature>
<dbReference type="InterPro" id="IPR016137">
    <property type="entry name" value="RGS"/>
</dbReference>
<dbReference type="SMART" id="SM00228">
    <property type="entry name" value="PDZ"/>
    <property type="match status" value="1"/>
</dbReference>
<dbReference type="PANTHER" id="PTHR45945">
    <property type="entry name" value="REGULATOR OF G-PROTEIN SIGNALING LOCO"/>
    <property type="match status" value="1"/>
</dbReference>
<evidence type="ECO:0000256" key="2">
    <source>
        <dbReference type="ARBA" id="ARBA00022468"/>
    </source>
</evidence>
<dbReference type="PROSITE" id="PS50106">
    <property type="entry name" value="PDZ"/>
    <property type="match status" value="1"/>
</dbReference>
<dbReference type="InterPro" id="IPR001478">
    <property type="entry name" value="PDZ"/>
</dbReference>
<dbReference type="GO" id="GO:0005634">
    <property type="term" value="C:nucleus"/>
    <property type="evidence" value="ECO:0007669"/>
    <property type="project" value="TreeGrafter"/>
</dbReference>
<dbReference type="Pfam" id="PF00595">
    <property type="entry name" value="PDZ"/>
    <property type="match status" value="1"/>
</dbReference>
<dbReference type="RefSeq" id="XP_030634984.1">
    <property type="nucleotide sequence ID" value="XM_030779124.1"/>
</dbReference>
<dbReference type="Gene3D" id="2.30.29.30">
    <property type="entry name" value="Pleckstrin-homology domain (PH domain)/Phosphotyrosine-binding domain (PTB)"/>
    <property type="match status" value="1"/>
</dbReference>
<dbReference type="Pfam" id="PF02196">
    <property type="entry name" value="RBD"/>
    <property type="match status" value="1"/>
</dbReference>
<evidence type="ECO:0000256" key="4">
    <source>
        <dbReference type="ARBA" id="ARBA00022737"/>
    </source>
</evidence>
<dbReference type="SMART" id="SM00390">
    <property type="entry name" value="GoLoco"/>
    <property type="match status" value="1"/>
</dbReference>
<dbReference type="GO" id="GO:0007165">
    <property type="term" value="P:signal transduction"/>
    <property type="evidence" value="ECO:0007669"/>
    <property type="project" value="InterPro"/>
</dbReference>
<dbReference type="GO" id="GO:0008277">
    <property type="term" value="P:regulation of G protein-coupled receptor signaling pathway"/>
    <property type="evidence" value="ECO:0007669"/>
    <property type="project" value="TreeGrafter"/>
</dbReference>
<dbReference type="GO" id="GO:0005096">
    <property type="term" value="F:GTPase activator activity"/>
    <property type="evidence" value="ECO:0007669"/>
    <property type="project" value="UniProtKB-KW"/>
</dbReference>
<dbReference type="Pfam" id="PF16613">
    <property type="entry name" value="RGS12_us1"/>
    <property type="match status" value="1"/>
</dbReference>
<evidence type="ECO:0000259" key="6">
    <source>
        <dbReference type="PROSITE" id="PS50106"/>
    </source>
</evidence>
<dbReference type="Pfam" id="PF02188">
    <property type="entry name" value="GoLoco"/>
    <property type="match status" value="1"/>
</dbReference>
<dbReference type="SMART" id="SM00455">
    <property type="entry name" value="RBD"/>
    <property type="match status" value="2"/>
</dbReference>
<feature type="compositionally biased region" description="Polar residues" evidence="5">
    <location>
        <begin position="830"/>
        <end position="840"/>
    </location>
</feature>
<name>A0A6J2VTE8_CHACN</name>
<feature type="region of interest" description="Disordered" evidence="5">
    <location>
        <begin position="643"/>
        <end position="677"/>
    </location>
</feature>
<accession>A0A6J2VTE8</accession>
<dbReference type="Gene3D" id="1.10.167.10">
    <property type="entry name" value="Regulator of G-protein Signalling 4, domain 2"/>
    <property type="match status" value="1"/>
</dbReference>
<keyword evidence="4" id="KW-0677">Repeat</keyword>
<dbReference type="CDD" id="cd08706">
    <property type="entry name" value="RGS_R12-like"/>
    <property type="match status" value="1"/>
</dbReference>
<feature type="compositionally biased region" description="Polar residues" evidence="5">
    <location>
        <begin position="659"/>
        <end position="675"/>
    </location>
</feature>
<keyword evidence="3" id="KW-0963">Cytoplasm</keyword>
<dbReference type="SUPFAM" id="SSF54236">
    <property type="entry name" value="Ubiquitin-like"/>
    <property type="match status" value="2"/>
</dbReference>
<feature type="compositionally biased region" description="Basic and acidic residues" evidence="5">
    <location>
        <begin position="546"/>
        <end position="557"/>
    </location>
</feature>
<dbReference type="InterPro" id="IPR044926">
    <property type="entry name" value="RGS_subdomain_2"/>
</dbReference>
<dbReference type="InterPro" id="IPR011993">
    <property type="entry name" value="PH-like_dom_sf"/>
</dbReference>
<dbReference type="Gene3D" id="3.10.20.90">
    <property type="entry name" value="Phosphatidylinositol 3-kinase Catalytic Subunit, Chain A, domain 1"/>
    <property type="match status" value="1"/>
</dbReference>
<feature type="compositionally biased region" description="Basic and acidic residues" evidence="5">
    <location>
        <begin position="1107"/>
        <end position="1133"/>
    </location>
</feature>
<dbReference type="Proteomes" id="UP000504632">
    <property type="component" value="Chromosome 7"/>
</dbReference>
<feature type="region of interest" description="Disordered" evidence="5">
    <location>
        <begin position="1243"/>
        <end position="1300"/>
    </location>
</feature>
<dbReference type="InParanoid" id="A0A6J2VTE8"/>
<dbReference type="Gene3D" id="2.30.42.10">
    <property type="match status" value="1"/>
</dbReference>
<feature type="domain" description="PDZ" evidence="6">
    <location>
        <begin position="24"/>
        <end position="101"/>
    </location>
</feature>
<keyword evidence="9" id="KW-1185">Reference proteome</keyword>
<evidence type="ECO:0000256" key="3">
    <source>
        <dbReference type="ARBA" id="ARBA00022490"/>
    </source>
</evidence>
<dbReference type="GeneID" id="115816156"/>
<dbReference type="InterPro" id="IPR003116">
    <property type="entry name" value="RBD_dom"/>
</dbReference>
<feature type="region of interest" description="Disordered" evidence="5">
    <location>
        <begin position="1177"/>
        <end position="1231"/>
    </location>
</feature>
<dbReference type="Pfam" id="PF00615">
    <property type="entry name" value="RGS"/>
    <property type="match status" value="1"/>
</dbReference>
<dbReference type="InterPro" id="IPR036305">
    <property type="entry name" value="RGS_sf"/>
</dbReference>
<feature type="domain" description="RGS" evidence="7">
    <location>
        <begin position="689"/>
        <end position="806"/>
    </location>
</feature>
<dbReference type="SMART" id="SM00315">
    <property type="entry name" value="RGS"/>
    <property type="match status" value="1"/>
</dbReference>
<dbReference type="GO" id="GO:0005737">
    <property type="term" value="C:cytoplasm"/>
    <property type="evidence" value="ECO:0007669"/>
    <property type="project" value="UniProtKB-SubCell"/>
</dbReference>
<dbReference type="CTD" id="570516"/>
<dbReference type="PROSITE" id="PS50132">
    <property type="entry name" value="RGS"/>
    <property type="match status" value="1"/>
</dbReference>
<dbReference type="CDD" id="cd13162">
    <property type="entry name" value="PTB_RGS12"/>
    <property type="match status" value="1"/>
</dbReference>
<organism evidence="9 10">
    <name type="scientific">Chanos chanos</name>
    <name type="common">Milkfish</name>
    <name type="synonym">Mugil chanos</name>
    <dbReference type="NCBI Taxonomy" id="29144"/>
    <lineage>
        <taxon>Eukaryota</taxon>
        <taxon>Metazoa</taxon>
        <taxon>Chordata</taxon>
        <taxon>Craniata</taxon>
        <taxon>Vertebrata</taxon>
        <taxon>Euteleostomi</taxon>
        <taxon>Actinopterygii</taxon>
        <taxon>Neopterygii</taxon>
        <taxon>Teleostei</taxon>
        <taxon>Ostariophysi</taxon>
        <taxon>Gonorynchiformes</taxon>
        <taxon>Chanidae</taxon>
        <taxon>Chanos</taxon>
    </lineage>
</organism>
<dbReference type="PRINTS" id="PR01301">
    <property type="entry name" value="RGSPROTEIN"/>
</dbReference>
<dbReference type="Gene3D" id="1.10.196.10">
    <property type="match status" value="1"/>
</dbReference>
<gene>
    <name evidence="10" type="primary">rgs12a</name>
</gene>
<feature type="compositionally biased region" description="Polar residues" evidence="5">
    <location>
        <begin position="901"/>
        <end position="920"/>
    </location>
</feature>
<feature type="region of interest" description="Disordered" evidence="5">
    <location>
        <begin position="1358"/>
        <end position="1377"/>
    </location>
</feature>
<evidence type="ECO:0000313" key="10">
    <source>
        <dbReference type="RefSeq" id="XP_030634984.1"/>
    </source>
</evidence>
<dbReference type="PROSITE" id="PS50898">
    <property type="entry name" value="RBD"/>
    <property type="match status" value="2"/>
</dbReference>
<reference evidence="10" key="1">
    <citation type="submission" date="2025-08" db="UniProtKB">
        <authorList>
            <consortium name="RefSeq"/>
        </authorList>
    </citation>
    <scope>IDENTIFICATION</scope>
</reference>
<dbReference type="Pfam" id="PF16612">
    <property type="entry name" value="RGS12_usC"/>
    <property type="match status" value="1"/>
</dbReference>
<sequence length="1389" mass="152320">MRLLGQTGLSRERLPLAAGQGVRQVVVVRGKSGYGFTMSGQGPCVLCGVLKGSPADDAGLRPGDCILTVNDTDVSEASHEAVAKLIGMSSEQLRLVVAASRRQLFNSCSSEEELAFRRKEKTHPSLENDSVGANRQSVGSFNTAFQHLSQSSNNSHKNRQSKQRPMSEPDLSYWAWQSQSKSNPDLLSAEETIQILSDDPVFLEPRSAYPAVSNLNMIMIVGYVNSMDLDLRTSDTAEGTLETIRGCISRIGKEQNTHSLVVLKITCRSLQLCDDRGVVLTSWPAENLVLCVICSDDKRFFALVSMDAAQTRMQRTEEGLCLKTLCHVFFVDPELCDHEAHKSFINYFGLECTPDPDTQGCLEFPVTPYTILHFVSVLYSDMGDFIEKLRLKLDREVADEDQTNACHSGSGDSGIGNVSPDRGSWDLIPDLSNGPVPNVPNHLWDRPPLPFKPGQIGHHRNSSIFKPGRRCLLSEPLPSPVAPVPLHGCSSNSLEVLADVPHLTPLACKELSQTGSSAAHKNGLHWPERVGIRARWQRPPPADGALQKEAEGSRPKDGAVPLDTDQKPFQRFAALGFTEPQATARQNENIRKLFNSAAKNKSAERKVSKLWALSRGRSSVRHSSRRSKHLSFARSLDDLETAATSDGERGTVGLRDSCSEASLDSNGSLPSTLTSRCPPERRVASWAICFERLLQDPVGVRYFTEFLRKEFSEENILFWQACEDFSQIPEDDKQQLCQRATEIYNSFVSSKAPTPVNIDSQAHLADSVLTAPTPDIFKKQQLQIFNLMKFDSYSRFLKSTLYQECILAEVEGQPLPDPYQVPCSPAPSKHSFNSDRSNATPRKEARKPRPVMSSEDIRDDRSDKKSGIFSWYRNRSFGKGPKKREIGDYIYAGSNGRRESQGSVSSGASQELNTTFSGGRSESDFRNSMGMWERERGCRQCMVTLPDGSTCPMALRQGASIRQVLLELCQKQRINLAAVDLFLIGGEKPLVLDQDSLTLSSRDLRLEKRTLFRLDLVPINRSVGLKAKPTKPVTEVLRPVVAKYGLRLSDLVARISGEAEVLDLGVPISNLDGLRVVLENADPNSVKDKSKKTHGASLSNRSFSIPGDDRLPGKPVRGENGEKHSTPDASDKIKTKKKHLEEAEELFELLSRAQSSRADDQRGILRKEDLVLPDFLRLNSDTPTCSTPSSTKPGHANPHPNGLPAGGPKPTPTDFGAPMSPIARSAGSWAPGQESLTDLTLVGEGDITSPNSTLLPLPPSPGPADPHEGSLAEANFTPPPPCISNHDSSGTEKVDPELTSNSDRQLLLCPASAAEDSPHLLDNSIGVEGVRLEENPELSLSFEGYVAELRQCQSRMQNGRKPVGDANGLQGSQSEVEESGARIYQATFV</sequence>
<dbReference type="InterPro" id="IPR024066">
    <property type="entry name" value="RGS_subdom1/3"/>
</dbReference>
<keyword evidence="2" id="KW-0343">GTPase activation</keyword>
<evidence type="ECO:0000259" key="8">
    <source>
        <dbReference type="PROSITE" id="PS50898"/>
    </source>
</evidence>
<evidence type="ECO:0000256" key="1">
    <source>
        <dbReference type="ARBA" id="ARBA00004496"/>
    </source>
</evidence>